<organism evidence="1 2">
    <name type="scientific">Paracoccus siganidrum</name>
    <dbReference type="NCBI Taxonomy" id="1276757"/>
    <lineage>
        <taxon>Bacteria</taxon>
        <taxon>Pseudomonadati</taxon>
        <taxon>Pseudomonadota</taxon>
        <taxon>Alphaproteobacteria</taxon>
        <taxon>Rhodobacterales</taxon>
        <taxon>Paracoccaceae</taxon>
        <taxon>Paracoccus</taxon>
    </lineage>
</organism>
<dbReference type="AlphaFoldDB" id="A0A419A9R6"/>
<evidence type="ECO:0000313" key="2">
    <source>
        <dbReference type="Proteomes" id="UP000283587"/>
    </source>
</evidence>
<dbReference type="OrthoDB" id="7778040at2"/>
<proteinExistence type="predicted"/>
<dbReference type="RefSeq" id="WP_119897185.1">
    <property type="nucleotide sequence ID" value="NZ_QNRC01000004.1"/>
</dbReference>
<protein>
    <recommendedName>
        <fullName evidence="3">Nuclear transport factor 2 family protein</fullName>
    </recommendedName>
</protein>
<gene>
    <name evidence="1" type="ORF">D3P05_05500</name>
</gene>
<reference evidence="2" key="1">
    <citation type="submission" date="2018-09" db="EMBL/GenBank/DDBJ databases">
        <title>Paracoccus onubensis nov. sp. a moderate halophilic bacterium isolated from Gruta de las Maravillas (Aracena, Spain).</title>
        <authorList>
            <person name="Jurado V."/>
            <person name="Gutierrez-Patricio S."/>
            <person name="Gonzalez-Pimentel J.L."/>
            <person name="Miller A.Z."/>
            <person name="Laiz L."/>
            <person name="Saiz-Jimenez C."/>
        </authorList>
    </citation>
    <scope>NUCLEOTIDE SEQUENCE [LARGE SCALE GENOMIC DNA]</scope>
    <source>
        <strain evidence="2">DSM 26381</strain>
    </source>
</reference>
<evidence type="ECO:0008006" key="3">
    <source>
        <dbReference type="Google" id="ProtNLM"/>
    </source>
</evidence>
<keyword evidence="2" id="KW-1185">Reference proteome</keyword>
<accession>A0A419A9R6</accession>
<comment type="caution">
    <text evidence="1">The sequence shown here is derived from an EMBL/GenBank/DDBJ whole genome shotgun (WGS) entry which is preliminary data.</text>
</comment>
<dbReference type="EMBL" id="QZEW01000018">
    <property type="protein sequence ID" value="RJL19201.1"/>
    <property type="molecule type" value="Genomic_DNA"/>
</dbReference>
<evidence type="ECO:0000313" key="1">
    <source>
        <dbReference type="EMBL" id="RJL19201.1"/>
    </source>
</evidence>
<sequence length="89" mass="9367">MQIFLKDSHAYPGCRADLPGDPPAAGTDVVLSFADGIEAPGRLSPTAEGLRLVIASYRTAAGTPIAPKAWLLRRDDAGWKIAARLPDPA</sequence>
<dbReference type="Proteomes" id="UP000283587">
    <property type="component" value="Unassembled WGS sequence"/>
</dbReference>
<name>A0A419A9R6_9RHOB</name>